<evidence type="ECO:0000313" key="5">
    <source>
        <dbReference type="Proteomes" id="UP000501690"/>
    </source>
</evidence>
<keyword evidence="5" id="KW-1185">Reference proteome</keyword>
<dbReference type="CDD" id="cd06257">
    <property type="entry name" value="DnaJ"/>
    <property type="match status" value="1"/>
</dbReference>
<dbReference type="EMBL" id="CP039348">
    <property type="protein sequence ID" value="QCD89264.1"/>
    <property type="molecule type" value="Genomic_DNA"/>
</dbReference>
<dbReference type="InterPro" id="IPR001623">
    <property type="entry name" value="DnaJ_domain"/>
</dbReference>
<dbReference type="Gene3D" id="3.30.70.20">
    <property type="match status" value="2"/>
</dbReference>
<organism evidence="4 5">
    <name type="scientific">Vigna unguiculata</name>
    <name type="common">Cowpea</name>
    <dbReference type="NCBI Taxonomy" id="3917"/>
    <lineage>
        <taxon>Eukaryota</taxon>
        <taxon>Viridiplantae</taxon>
        <taxon>Streptophyta</taxon>
        <taxon>Embryophyta</taxon>
        <taxon>Tracheophyta</taxon>
        <taxon>Spermatophyta</taxon>
        <taxon>Magnoliopsida</taxon>
        <taxon>eudicotyledons</taxon>
        <taxon>Gunneridae</taxon>
        <taxon>Pentapetalae</taxon>
        <taxon>rosids</taxon>
        <taxon>fabids</taxon>
        <taxon>Fabales</taxon>
        <taxon>Fabaceae</taxon>
        <taxon>Papilionoideae</taxon>
        <taxon>50 kb inversion clade</taxon>
        <taxon>NPAAA clade</taxon>
        <taxon>indigoferoid/millettioid clade</taxon>
        <taxon>Phaseoleae</taxon>
        <taxon>Vigna</taxon>
    </lineage>
</organism>
<feature type="region of interest" description="Disordered" evidence="1">
    <location>
        <begin position="780"/>
        <end position="807"/>
    </location>
</feature>
<feature type="compositionally biased region" description="Basic and acidic residues" evidence="1">
    <location>
        <begin position="680"/>
        <end position="696"/>
    </location>
</feature>
<sequence length="895" mass="98687">MQESVHVVQEQAKSSEFKGFTGRPIYSVWCGSESEQRAIFVDEIKCVGCLKCALLAEKTFAVESVYGRARVVAQWADSPQKIDEAIESCPVNCISVVERSNLAALEFLMSKQPRGNVRVGAAHTAGARVANIFVDVEKFQTRFQESKQKASKSSKETDLQRQSRMSAIQAIRSISNWLYWQTPSASSGSSKSEKSMTRVVYKLPEPDISKLRDAAARKKVRERTRTKHQAPLNCIHPEDYWTPSTHVLPSSTTTTATPTPPEKPSVKGQKNTKEIDHESYENQNSPIRWGLPMVTALTAVVTVHVHTLGSTPELQEHVGGSLALDIVNSSWLQSILAAATWYMIGMAITELLALIGTLPPHVSEEKLSEKAKYLTWFAVVGHVLIWQYQSFQTLPYDPIMSYPLSMPCSSHTHSSLNTNIAMNMATASSASASLCLPSHIIKKPLGFHPSSLHNKSFSKSNASTSILTCKASSSSSSSVIDFDLYELLGIDSSCDQSEVKVAYRNLQKRCHPDIAGPAGHDMAIILNEAYAILSDPNARHAYDKEQAKSSEFKGFTGRPIYSVWCGSESEQRAIFVDEIKCVGCLKCALLAEKTFAVESVYGRARVVAQWADSPQKIDEAIESCPVNCISVVERSNLAALEFLMSKQPRGNVRVGAAHTAGARVANIFVDVEKFQTRFQESKQKASKSSKETDLQRQSRMSAIQAIRSISNWLYWQTPSASSGSSKSEKSMTRVVYKLPEPDISKLRDAAARKKVRERTRTKHQAPLNCIHPEDYWTPSTHVLPSSTTTTATPTPPEKPSVKGQKNTKEIDHESYENQNSPIRWGLPMVTALTAVVTVHVHTLGSTPELQEHVGGSLALDIVNSSWLQSILAAATWYMIGMAITELLALIGSKNR</sequence>
<feature type="region of interest" description="Disordered" evidence="1">
    <location>
        <begin position="245"/>
        <end position="272"/>
    </location>
</feature>
<feature type="compositionally biased region" description="Low complexity" evidence="1">
    <location>
        <begin position="245"/>
        <end position="257"/>
    </location>
</feature>
<dbReference type="InterPro" id="IPR036869">
    <property type="entry name" value="J_dom_sf"/>
</dbReference>
<keyword evidence="2" id="KW-1133">Transmembrane helix</keyword>
<evidence type="ECO:0000313" key="4">
    <source>
        <dbReference type="EMBL" id="QCD89264.1"/>
    </source>
</evidence>
<feature type="domain" description="J" evidence="3">
    <location>
        <begin position="483"/>
        <end position="546"/>
    </location>
</feature>
<dbReference type="PANTHER" id="PTHR45295:SF1">
    <property type="entry name" value="CHAPERONE PROTEIN DNAJ C76, CHLOROPLASTIC"/>
    <property type="match status" value="1"/>
</dbReference>
<name>A0A4D6LMK4_VIGUN</name>
<proteinExistence type="predicted"/>
<reference evidence="4 5" key="1">
    <citation type="submission" date="2019-04" db="EMBL/GenBank/DDBJ databases">
        <title>An improved genome assembly and genetic linkage map for asparagus bean, Vigna unguiculata ssp. sesquipedialis.</title>
        <authorList>
            <person name="Xia Q."/>
            <person name="Zhang R."/>
            <person name="Dong Y."/>
        </authorList>
    </citation>
    <scope>NUCLEOTIDE SEQUENCE [LARGE SCALE GENOMIC DNA]</scope>
    <source>
        <tissue evidence="4">Leaf</tissue>
    </source>
</reference>
<evidence type="ECO:0000256" key="2">
    <source>
        <dbReference type="SAM" id="Phobius"/>
    </source>
</evidence>
<feature type="transmembrane region" description="Helical" evidence="2">
    <location>
        <begin position="866"/>
        <end position="890"/>
    </location>
</feature>
<dbReference type="SMART" id="SM00271">
    <property type="entry name" value="DnaJ"/>
    <property type="match status" value="1"/>
</dbReference>
<dbReference type="SUPFAM" id="SSF54862">
    <property type="entry name" value="4Fe-4S ferredoxins"/>
    <property type="match status" value="2"/>
</dbReference>
<accession>A0A4D6LMK4</accession>
<dbReference type="Pfam" id="PF00226">
    <property type="entry name" value="DnaJ"/>
    <property type="match status" value="1"/>
</dbReference>
<gene>
    <name evidence="4" type="ORF">DEO72_LG4g208</name>
</gene>
<evidence type="ECO:0000256" key="1">
    <source>
        <dbReference type="SAM" id="MobiDB-lite"/>
    </source>
</evidence>
<feature type="region of interest" description="Disordered" evidence="1">
    <location>
        <begin position="680"/>
        <end position="699"/>
    </location>
</feature>
<dbReference type="PROSITE" id="PS50076">
    <property type="entry name" value="DNAJ_2"/>
    <property type="match status" value="1"/>
</dbReference>
<keyword evidence="2" id="KW-0472">Membrane</keyword>
<dbReference type="Gene3D" id="1.10.287.110">
    <property type="entry name" value="DnaJ domain"/>
    <property type="match status" value="1"/>
</dbReference>
<dbReference type="AlphaFoldDB" id="A0A4D6LMK4"/>
<feature type="compositionally biased region" description="Low complexity" evidence="1">
    <location>
        <begin position="780"/>
        <end position="792"/>
    </location>
</feature>
<dbReference type="SUPFAM" id="SSF46565">
    <property type="entry name" value="Chaperone J-domain"/>
    <property type="match status" value="1"/>
</dbReference>
<keyword evidence="2" id="KW-0812">Transmembrane</keyword>
<protein>
    <submittedName>
        <fullName evidence="4">Ferredoxin</fullName>
    </submittedName>
</protein>
<dbReference type="Proteomes" id="UP000501690">
    <property type="component" value="Linkage Group LG4"/>
</dbReference>
<dbReference type="PANTHER" id="PTHR45295">
    <property type="entry name" value="CHAPERONE PROTEIN DNAJ C76, CHLOROPLASTIC"/>
    <property type="match status" value="1"/>
</dbReference>
<feature type="region of interest" description="Disordered" evidence="1">
    <location>
        <begin position="145"/>
        <end position="164"/>
    </location>
</feature>
<dbReference type="Pfam" id="PF13370">
    <property type="entry name" value="Fer4_13"/>
    <property type="match status" value="2"/>
</dbReference>
<evidence type="ECO:0000259" key="3">
    <source>
        <dbReference type="PROSITE" id="PS50076"/>
    </source>
</evidence>
<feature type="compositionally biased region" description="Basic and acidic residues" evidence="1">
    <location>
        <begin position="145"/>
        <end position="161"/>
    </location>
</feature>